<keyword evidence="6" id="KW-0418">Kinase</keyword>
<feature type="binding site" evidence="4">
    <location>
        <position position="59"/>
    </location>
    <ligand>
        <name>ATP</name>
        <dbReference type="ChEBI" id="CHEBI:30616"/>
    </ligand>
</feature>
<organism evidence="6">
    <name type="scientific">Barrevirus sp</name>
    <dbReference type="NCBI Taxonomy" id="2487763"/>
    <lineage>
        <taxon>Viruses</taxon>
        <taxon>Varidnaviria</taxon>
        <taxon>Bamfordvirae</taxon>
        <taxon>Nucleocytoviricota</taxon>
        <taxon>Megaviricetes</taxon>
        <taxon>Imitervirales</taxon>
        <taxon>Mimiviridae</taxon>
        <taxon>Klosneuvirinae</taxon>
    </lineage>
</organism>
<dbReference type="GO" id="GO:0004674">
    <property type="term" value="F:protein serine/threonine kinase activity"/>
    <property type="evidence" value="ECO:0007669"/>
    <property type="project" value="UniProtKB-KW"/>
</dbReference>
<dbReference type="InterPro" id="IPR017441">
    <property type="entry name" value="Protein_kinase_ATP_BS"/>
</dbReference>
<dbReference type="SMART" id="SM00220">
    <property type="entry name" value="S_TKc"/>
    <property type="match status" value="1"/>
</dbReference>
<keyword evidence="6" id="KW-0723">Serine/threonine-protein kinase</keyword>
<keyword evidence="6" id="KW-0808">Transferase</keyword>
<dbReference type="PROSITE" id="PS00108">
    <property type="entry name" value="PROTEIN_KINASE_ST"/>
    <property type="match status" value="1"/>
</dbReference>
<evidence type="ECO:0000256" key="1">
    <source>
        <dbReference type="ARBA" id="ARBA00012513"/>
    </source>
</evidence>
<dbReference type="Gene3D" id="1.10.510.10">
    <property type="entry name" value="Transferase(Phosphotransferase) domain 1"/>
    <property type="match status" value="1"/>
</dbReference>
<reference evidence="6" key="1">
    <citation type="submission" date="2018-10" db="EMBL/GenBank/DDBJ databases">
        <title>Hidden diversity of soil giant viruses.</title>
        <authorList>
            <person name="Schulz F."/>
            <person name="Alteio L."/>
            <person name="Goudeau D."/>
            <person name="Ryan E.M."/>
            <person name="Malmstrom R.R."/>
            <person name="Blanchard J."/>
            <person name="Woyke T."/>
        </authorList>
    </citation>
    <scope>NUCLEOTIDE SEQUENCE</scope>
    <source>
        <strain evidence="6">BAV1</strain>
    </source>
</reference>
<sequence>MGFTQRVHLDKFNKGSPERFNDKNRKLLNDYLIVEQIGSGSFGEVYLAQYKEGGYVAVKVEEKRKVQRVYNEYKIYKELHDKNFVVGLPKIYDYLQSEDYNILVMQLLGPSLEDLFNKEGRLFTLPTVYLLAIQLVTLLEKLHNSGFIHRDIKPNNFLIGRDKGASQVFMMDFGLSKRYVEDGKHMKMRNGRSLIGTARYASVNMHMGFEPSRRDDLESVGYMLIYFLKGALPWQGIKKRKKHRQVELIGDAKMCTSVENLCGDLPSCFMNYIKYCRKLKFTDTPDYEYLRNLFVESAKGRNIVPEFIWSSKDYSIKHNDLEDKK</sequence>
<dbReference type="GO" id="GO:0005524">
    <property type="term" value="F:ATP binding"/>
    <property type="evidence" value="ECO:0007669"/>
    <property type="project" value="UniProtKB-UniRule"/>
</dbReference>
<dbReference type="InterPro" id="IPR050235">
    <property type="entry name" value="CK1_Ser-Thr_kinase"/>
</dbReference>
<dbReference type="Pfam" id="PF00069">
    <property type="entry name" value="Pkinase"/>
    <property type="match status" value="1"/>
</dbReference>
<dbReference type="PROSITE" id="PS50011">
    <property type="entry name" value="PROTEIN_KINASE_DOM"/>
    <property type="match status" value="1"/>
</dbReference>
<name>A0A3G4ZTW6_9VIRU</name>
<proteinExistence type="predicted"/>
<dbReference type="InterPro" id="IPR008271">
    <property type="entry name" value="Ser/Thr_kinase_AS"/>
</dbReference>
<accession>A0A3G4ZTW6</accession>
<evidence type="ECO:0000256" key="4">
    <source>
        <dbReference type="PROSITE-ProRule" id="PRU10141"/>
    </source>
</evidence>
<evidence type="ECO:0000313" key="6">
    <source>
        <dbReference type="EMBL" id="AYV76869.1"/>
    </source>
</evidence>
<dbReference type="EMBL" id="MK071999">
    <property type="protein sequence ID" value="AYV76869.1"/>
    <property type="molecule type" value="Genomic_DNA"/>
</dbReference>
<dbReference type="CDD" id="cd14016">
    <property type="entry name" value="STKc_CK1"/>
    <property type="match status" value="1"/>
</dbReference>
<dbReference type="InterPro" id="IPR011009">
    <property type="entry name" value="Kinase-like_dom_sf"/>
</dbReference>
<dbReference type="PROSITE" id="PS00107">
    <property type="entry name" value="PROTEIN_KINASE_ATP"/>
    <property type="match status" value="1"/>
</dbReference>
<feature type="domain" description="Protein kinase" evidence="5">
    <location>
        <begin position="31"/>
        <end position="321"/>
    </location>
</feature>
<dbReference type="InterPro" id="IPR000719">
    <property type="entry name" value="Prot_kinase_dom"/>
</dbReference>
<keyword evidence="3 4" id="KW-0067">ATP-binding</keyword>
<dbReference type="SUPFAM" id="SSF56112">
    <property type="entry name" value="Protein kinase-like (PK-like)"/>
    <property type="match status" value="1"/>
</dbReference>
<evidence type="ECO:0000256" key="2">
    <source>
        <dbReference type="ARBA" id="ARBA00022741"/>
    </source>
</evidence>
<dbReference type="PANTHER" id="PTHR11909">
    <property type="entry name" value="CASEIN KINASE-RELATED"/>
    <property type="match status" value="1"/>
</dbReference>
<dbReference type="EC" id="2.7.11.1" evidence="1"/>
<keyword evidence="2 4" id="KW-0547">Nucleotide-binding</keyword>
<gene>
    <name evidence="6" type="ORF">Barrevirus2_22</name>
</gene>
<evidence type="ECO:0000256" key="3">
    <source>
        <dbReference type="ARBA" id="ARBA00022840"/>
    </source>
</evidence>
<protein>
    <recommendedName>
        <fullName evidence="1">non-specific serine/threonine protein kinase</fullName>
        <ecNumber evidence="1">2.7.11.1</ecNumber>
    </recommendedName>
</protein>
<evidence type="ECO:0000259" key="5">
    <source>
        <dbReference type="PROSITE" id="PS50011"/>
    </source>
</evidence>